<protein>
    <submittedName>
        <fullName evidence="1">Uncharacterized protein</fullName>
    </submittedName>
</protein>
<evidence type="ECO:0000313" key="2">
    <source>
        <dbReference type="Proteomes" id="UP001159428"/>
    </source>
</evidence>
<proteinExistence type="predicted"/>
<reference evidence="1 2" key="1">
    <citation type="submission" date="2022-05" db="EMBL/GenBank/DDBJ databases">
        <authorList>
            <consortium name="Genoscope - CEA"/>
            <person name="William W."/>
        </authorList>
    </citation>
    <scope>NUCLEOTIDE SEQUENCE [LARGE SCALE GENOMIC DNA]</scope>
</reference>
<dbReference type="EMBL" id="CALNXJ010000010">
    <property type="protein sequence ID" value="CAH3107310.1"/>
    <property type="molecule type" value="Genomic_DNA"/>
</dbReference>
<dbReference type="Proteomes" id="UP001159428">
    <property type="component" value="Unassembled WGS sequence"/>
</dbReference>
<comment type="caution">
    <text evidence="1">The sequence shown here is derived from an EMBL/GenBank/DDBJ whole genome shotgun (WGS) entry which is preliminary data.</text>
</comment>
<gene>
    <name evidence="1" type="ORF">PMEA_00001963</name>
</gene>
<sequence length="201" mass="22546">MLLSLESIMRPTRHSVLDVLKGIHLVIHTIVPEKYRFWKSNQSSVCKRPIAPEIGPQVKTTISTFDGLVELLLHRPVDVNVRREVFKDAGDLCFTNGVVFVAERGSSAIRFIELKGEVLFKPGRLKSRAHLLSQLSRYRSSSTEAVDDASEIFSCASRELNKQIVQINPPLNKSTSICAASKDILLCADDEQRSIMQLELE</sequence>
<evidence type="ECO:0000313" key="1">
    <source>
        <dbReference type="EMBL" id="CAH3107310.1"/>
    </source>
</evidence>
<accession>A0AAU9W828</accession>
<dbReference type="AlphaFoldDB" id="A0AAU9W828"/>
<keyword evidence="2" id="KW-1185">Reference proteome</keyword>
<organism evidence="1 2">
    <name type="scientific">Pocillopora meandrina</name>
    <dbReference type="NCBI Taxonomy" id="46732"/>
    <lineage>
        <taxon>Eukaryota</taxon>
        <taxon>Metazoa</taxon>
        <taxon>Cnidaria</taxon>
        <taxon>Anthozoa</taxon>
        <taxon>Hexacorallia</taxon>
        <taxon>Scleractinia</taxon>
        <taxon>Astrocoeniina</taxon>
        <taxon>Pocilloporidae</taxon>
        <taxon>Pocillopora</taxon>
    </lineage>
</organism>
<name>A0AAU9W828_9CNID</name>